<feature type="region of interest" description="Disordered" evidence="1">
    <location>
        <begin position="1"/>
        <end position="42"/>
    </location>
</feature>
<accession>A0ABU9ZJ59</accession>
<gene>
    <name evidence="2" type="ORF">PUR21_25305</name>
</gene>
<reference evidence="2 3" key="1">
    <citation type="journal article" date="2023" name="PLoS ONE">
        <title>Complete genome assembly of Hawai'i environmental nontuberculous mycobacteria reveals unexpected co-isolation with methylobacteria.</title>
        <authorList>
            <person name="Hendrix J."/>
            <person name="Epperson L.E."/>
            <person name="Tong E.I."/>
            <person name="Chan Y.L."/>
            <person name="Hasan N.A."/>
            <person name="Dawrs S.N."/>
            <person name="Norton G.J."/>
            <person name="Virdi R."/>
            <person name="Crooks J.L."/>
            <person name="Chan E.D."/>
            <person name="Honda J.R."/>
            <person name="Strong M."/>
        </authorList>
    </citation>
    <scope>NUCLEOTIDE SEQUENCE [LARGE SCALE GENOMIC DNA]</scope>
    <source>
        <strain evidence="2 3">NJH_HI01</strain>
    </source>
</reference>
<dbReference type="EMBL" id="JAQYXL010000001">
    <property type="protein sequence ID" value="MEN3230905.1"/>
    <property type="molecule type" value="Genomic_DNA"/>
</dbReference>
<protein>
    <submittedName>
        <fullName evidence="2">Uncharacterized protein</fullName>
    </submittedName>
</protein>
<evidence type="ECO:0000313" key="3">
    <source>
        <dbReference type="Proteomes" id="UP001404845"/>
    </source>
</evidence>
<evidence type="ECO:0000313" key="2">
    <source>
        <dbReference type="EMBL" id="MEN3230905.1"/>
    </source>
</evidence>
<organism evidence="2 3">
    <name type="scientific">Methylorubrum rhodesianum</name>
    <dbReference type="NCBI Taxonomy" id="29427"/>
    <lineage>
        <taxon>Bacteria</taxon>
        <taxon>Pseudomonadati</taxon>
        <taxon>Pseudomonadota</taxon>
        <taxon>Alphaproteobacteria</taxon>
        <taxon>Hyphomicrobiales</taxon>
        <taxon>Methylobacteriaceae</taxon>
        <taxon>Methylorubrum</taxon>
    </lineage>
</organism>
<dbReference type="RefSeq" id="WP_083920626.1">
    <property type="nucleotide sequence ID" value="NZ_JACWCW010000019.1"/>
</dbReference>
<sequence>MPAHKGRGLAMASCRGERSRFGAPQQLDEVPGSGGNTDGTAGQASVAQGWFVRGAMSKAESSRKFRIFPDII</sequence>
<keyword evidence="3" id="KW-1185">Reference proteome</keyword>
<proteinExistence type="predicted"/>
<name>A0ABU9ZJ59_9HYPH</name>
<comment type="caution">
    <text evidence="2">The sequence shown here is derived from an EMBL/GenBank/DDBJ whole genome shotgun (WGS) entry which is preliminary data.</text>
</comment>
<evidence type="ECO:0000256" key="1">
    <source>
        <dbReference type="SAM" id="MobiDB-lite"/>
    </source>
</evidence>
<dbReference type="Proteomes" id="UP001404845">
    <property type="component" value="Unassembled WGS sequence"/>
</dbReference>